<sequence>MPLQASAAADRKLLARFDPVFTPYKDELSKATTLLTLDCESGTLVEFCYPCYDDGQPVPLDELLSYWETHDMSTPVCFCFVKTGEAKETVLFLARWPNGEHYGSICLSCEDGACGYFATVTRVRNSNPDLALKNYPLLAQTRRRRIPARIFHTPPTTPKRQRTVGYGTTGLILGGPTMAPRSSSIVSATPSTRSVTASPGKPRTPKTASTLKSEASEAPKPPFLGEDAVFTQAMPKPFPIQFESAFHPFEEGFGQYPTGDHKSNPAFTNSLLRIDGAGTTTTCSPMPDDVALDTLLRTADRFSTGITTVDLARALSQCIRCRRIFLSARIPAHMCLPKGWMVQTYDEAMADSKEHEVPTSQPHADHSCDEATEAADKDEDEDDADTIPMPAKKKVRLAGPVPKRSDWAFRRSVDKLASGSGAGRSGGASGSRGAGASGGASGSRAAGGSGGASGSRAVGGSGGASGSRAAGGSGGASGRRAAGESGGAGSRHGAGGSGGTSSKAVKVEQKADRKVKAKASWDGAHIDLSNDD</sequence>
<keyword evidence="2" id="KW-1185">Reference proteome</keyword>
<proteinExistence type="predicted"/>
<accession>A0ACB8R9F8</accession>
<gene>
    <name evidence="1" type="ORF">FA95DRAFT_1611537</name>
</gene>
<comment type="caution">
    <text evidence="1">The sequence shown here is derived from an EMBL/GenBank/DDBJ whole genome shotgun (WGS) entry which is preliminary data.</text>
</comment>
<evidence type="ECO:0000313" key="1">
    <source>
        <dbReference type="EMBL" id="KAI0040766.1"/>
    </source>
</evidence>
<dbReference type="Proteomes" id="UP000814033">
    <property type="component" value="Unassembled WGS sequence"/>
</dbReference>
<dbReference type="EMBL" id="MU276169">
    <property type="protein sequence ID" value="KAI0040766.1"/>
    <property type="molecule type" value="Genomic_DNA"/>
</dbReference>
<name>A0ACB8R9F8_9AGAM</name>
<evidence type="ECO:0000313" key="2">
    <source>
        <dbReference type="Proteomes" id="UP000814033"/>
    </source>
</evidence>
<organism evidence="1 2">
    <name type="scientific">Auriscalpium vulgare</name>
    <dbReference type="NCBI Taxonomy" id="40419"/>
    <lineage>
        <taxon>Eukaryota</taxon>
        <taxon>Fungi</taxon>
        <taxon>Dikarya</taxon>
        <taxon>Basidiomycota</taxon>
        <taxon>Agaricomycotina</taxon>
        <taxon>Agaricomycetes</taxon>
        <taxon>Russulales</taxon>
        <taxon>Auriscalpiaceae</taxon>
        <taxon>Auriscalpium</taxon>
    </lineage>
</organism>
<reference evidence="1" key="1">
    <citation type="submission" date="2021-02" db="EMBL/GenBank/DDBJ databases">
        <authorList>
            <consortium name="DOE Joint Genome Institute"/>
            <person name="Ahrendt S."/>
            <person name="Looney B.P."/>
            <person name="Miyauchi S."/>
            <person name="Morin E."/>
            <person name="Drula E."/>
            <person name="Courty P.E."/>
            <person name="Chicoki N."/>
            <person name="Fauchery L."/>
            <person name="Kohler A."/>
            <person name="Kuo A."/>
            <person name="Labutti K."/>
            <person name="Pangilinan J."/>
            <person name="Lipzen A."/>
            <person name="Riley R."/>
            <person name="Andreopoulos W."/>
            <person name="He G."/>
            <person name="Johnson J."/>
            <person name="Barry K.W."/>
            <person name="Grigoriev I.V."/>
            <person name="Nagy L."/>
            <person name="Hibbett D."/>
            <person name="Henrissat B."/>
            <person name="Matheny P.B."/>
            <person name="Labbe J."/>
            <person name="Martin F."/>
        </authorList>
    </citation>
    <scope>NUCLEOTIDE SEQUENCE</scope>
    <source>
        <strain evidence="1">FP105234-sp</strain>
    </source>
</reference>
<protein>
    <submittedName>
        <fullName evidence="1">Uncharacterized protein</fullName>
    </submittedName>
</protein>
<reference evidence="1" key="2">
    <citation type="journal article" date="2022" name="New Phytol.">
        <title>Evolutionary transition to the ectomycorrhizal habit in the genomes of a hyperdiverse lineage of mushroom-forming fungi.</title>
        <authorList>
            <person name="Looney B."/>
            <person name="Miyauchi S."/>
            <person name="Morin E."/>
            <person name="Drula E."/>
            <person name="Courty P.E."/>
            <person name="Kohler A."/>
            <person name="Kuo A."/>
            <person name="LaButti K."/>
            <person name="Pangilinan J."/>
            <person name="Lipzen A."/>
            <person name="Riley R."/>
            <person name="Andreopoulos W."/>
            <person name="He G."/>
            <person name="Johnson J."/>
            <person name="Nolan M."/>
            <person name="Tritt A."/>
            <person name="Barry K.W."/>
            <person name="Grigoriev I.V."/>
            <person name="Nagy L.G."/>
            <person name="Hibbett D."/>
            <person name="Henrissat B."/>
            <person name="Matheny P.B."/>
            <person name="Labbe J."/>
            <person name="Martin F.M."/>
        </authorList>
    </citation>
    <scope>NUCLEOTIDE SEQUENCE</scope>
    <source>
        <strain evidence="1">FP105234-sp</strain>
    </source>
</reference>